<dbReference type="NCBIfam" id="NF008909">
    <property type="entry name" value="PRK12273.1"/>
    <property type="match status" value="1"/>
</dbReference>
<comment type="catalytic activity">
    <reaction evidence="1">
        <text>L-aspartate = fumarate + NH4(+)</text>
        <dbReference type="Rhea" id="RHEA:16601"/>
        <dbReference type="ChEBI" id="CHEBI:28938"/>
        <dbReference type="ChEBI" id="CHEBI:29806"/>
        <dbReference type="ChEBI" id="CHEBI:29991"/>
        <dbReference type="EC" id="4.3.1.1"/>
    </reaction>
</comment>
<accession>A0A4Q9KEI6</accession>
<dbReference type="InterPro" id="IPR008948">
    <property type="entry name" value="L-Aspartase-like"/>
</dbReference>
<dbReference type="PANTHER" id="PTHR11444:SF1">
    <property type="entry name" value="FUMARATE HYDRATASE, MITOCHONDRIAL"/>
    <property type="match status" value="1"/>
</dbReference>
<dbReference type="GO" id="GO:0004333">
    <property type="term" value="F:fumarate hydratase activity"/>
    <property type="evidence" value="ECO:0007669"/>
    <property type="project" value="UniProtKB-UniRule"/>
</dbReference>
<dbReference type="FunFam" id="1.10.40.30:FF:000002">
    <property type="entry name" value="Fumarate hydratase class II"/>
    <property type="match status" value="1"/>
</dbReference>
<evidence type="ECO:0000256" key="2">
    <source>
        <dbReference type="ARBA" id="ARBA00009084"/>
    </source>
</evidence>
<dbReference type="PROSITE" id="PS00163">
    <property type="entry name" value="FUMARATE_LYASES"/>
    <property type="match status" value="1"/>
</dbReference>
<keyword evidence="4" id="KW-0963">Cytoplasm</keyword>
<dbReference type="CDD" id="cd01362">
    <property type="entry name" value="Fumarase_classII"/>
    <property type="match status" value="1"/>
</dbReference>
<comment type="function">
    <text evidence="4">Involved in the TCA cycle. Catalyzes the stereospecific interconversion of fumarate to L-malate.</text>
</comment>
<dbReference type="PANTHER" id="PTHR11444">
    <property type="entry name" value="ASPARTATEAMMONIA/ARGININOSUCCINATE/ADENYLOSUCCINATE LYASE"/>
    <property type="match status" value="1"/>
</dbReference>
<dbReference type="GO" id="GO:0006108">
    <property type="term" value="P:malate metabolic process"/>
    <property type="evidence" value="ECO:0007669"/>
    <property type="project" value="TreeGrafter"/>
</dbReference>
<dbReference type="RefSeq" id="WP_131167872.1">
    <property type="nucleotide sequence ID" value="NZ_SDMQ01000006.1"/>
</dbReference>
<keyword evidence="4" id="KW-0816">Tricarboxylic acid cycle</keyword>
<organism evidence="8 9">
    <name type="scientific">Propioniciclava sinopodophylli</name>
    <dbReference type="NCBI Taxonomy" id="1837344"/>
    <lineage>
        <taxon>Bacteria</taxon>
        <taxon>Bacillati</taxon>
        <taxon>Actinomycetota</taxon>
        <taxon>Actinomycetes</taxon>
        <taxon>Propionibacteriales</taxon>
        <taxon>Propionibacteriaceae</taxon>
        <taxon>Propioniciclava</taxon>
    </lineage>
</organism>
<dbReference type="GO" id="GO:0008797">
    <property type="term" value="F:aspartate ammonia-lyase activity"/>
    <property type="evidence" value="ECO:0007669"/>
    <property type="project" value="UniProtKB-EC"/>
</dbReference>
<dbReference type="InterPro" id="IPR000362">
    <property type="entry name" value="Fumarate_lyase_fam"/>
</dbReference>
<dbReference type="Gene3D" id="1.20.200.10">
    <property type="entry name" value="Fumarase/aspartase (Central domain)"/>
    <property type="match status" value="1"/>
</dbReference>
<feature type="region of interest" description="Disordered" evidence="5">
    <location>
        <begin position="120"/>
        <end position="140"/>
    </location>
</feature>
<dbReference type="Proteomes" id="UP000292373">
    <property type="component" value="Unassembled WGS sequence"/>
</dbReference>
<dbReference type="SUPFAM" id="SSF48557">
    <property type="entry name" value="L-aspartase-like"/>
    <property type="match status" value="1"/>
</dbReference>
<comment type="catalytic activity">
    <reaction evidence="4">
        <text>(S)-malate = fumarate + H2O</text>
        <dbReference type="Rhea" id="RHEA:12460"/>
        <dbReference type="ChEBI" id="CHEBI:15377"/>
        <dbReference type="ChEBI" id="CHEBI:15589"/>
        <dbReference type="ChEBI" id="CHEBI:29806"/>
        <dbReference type="EC" id="4.2.1.2"/>
    </reaction>
</comment>
<protein>
    <recommendedName>
        <fullName evidence="4">Fumarate hydratase class II</fullName>
        <shortName evidence="4">Fumarase C</shortName>
        <ecNumber evidence="4">4.2.1.2</ecNumber>
    </recommendedName>
    <alternativeName>
        <fullName evidence="4">Aerobic fumarase</fullName>
    </alternativeName>
    <alternativeName>
        <fullName evidence="4">Iron-independent fumarase</fullName>
    </alternativeName>
</protein>
<comment type="miscellaneous">
    <text evidence="4">There are 2 substrate-binding sites: the catalytic A site, and the non-catalytic B site that may play a role in the transfer of substrate or product between the active site and the solvent. Alternatively, the B site may bind allosteric effectors.</text>
</comment>
<feature type="binding site" evidence="4">
    <location>
        <begin position="323"/>
        <end position="325"/>
    </location>
    <ligand>
        <name>substrate</name>
    </ligand>
</feature>
<dbReference type="Pfam" id="PF00206">
    <property type="entry name" value="Lyase_1"/>
    <property type="match status" value="1"/>
</dbReference>
<evidence type="ECO:0000256" key="3">
    <source>
        <dbReference type="ARBA" id="ARBA00023239"/>
    </source>
</evidence>
<evidence type="ECO:0000259" key="7">
    <source>
        <dbReference type="Pfam" id="PF10415"/>
    </source>
</evidence>
<name>A0A4Q9KEI6_9ACTN</name>
<feature type="binding site" description="in site B" evidence="4">
    <location>
        <begin position="128"/>
        <end position="131"/>
    </location>
    <ligand>
        <name>substrate</name>
    </ligand>
</feature>
<dbReference type="Gene3D" id="1.10.40.30">
    <property type="entry name" value="Fumarase/aspartase (C-terminal domain)"/>
    <property type="match status" value="1"/>
</dbReference>
<feature type="site" description="Important for catalytic activity" evidence="4">
    <location>
        <position position="330"/>
    </location>
</feature>
<evidence type="ECO:0000256" key="5">
    <source>
        <dbReference type="SAM" id="MobiDB-lite"/>
    </source>
</evidence>
<dbReference type="InterPro" id="IPR024083">
    <property type="entry name" value="Fumarase/histidase_N"/>
</dbReference>
<evidence type="ECO:0000259" key="6">
    <source>
        <dbReference type="Pfam" id="PF00206"/>
    </source>
</evidence>
<dbReference type="PRINTS" id="PR00145">
    <property type="entry name" value="ARGSUCLYASE"/>
</dbReference>
<dbReference type="AlphaFoldDB" id="A0A4Q9KEI6"/>
<dbReference type="EMBL" id="SDMQ01000006">
    <property type="protein sequence ID" value="TBT84959.1"/>
    <property type="molecule type" value="Genomic_DNA"/>
</dbReference>
<comment type="subunit">
    <text evidence="4">Homotetramer.</text>
</comment>
<comment type="pathway">
    <text evidence="4">Carbohydrate metabolism; tricarboxylic acid cycle; (S)-malate from fumarate: step 1/1.</text>
</comment>
<dbReference type="FunFam" id="1.20.200.10:FF:000001">
    <property type="entry name" value="Fumarate hydratase, mitochondrial"/>
    <property type="match status" value="1"/>
</dbReference>
<dbReference type="EC" id="4.2.1.2" evidence="4"/>
<dbReference type="InterPro" id="IPR018951">
    <property type="entry name" value="Fumarase_C_C"/>
</dbReference>
<feature type="domain" description="Fumarase C C-terminal" evidence="7">
    <location>
        <begin position="407"/>
        <end position="460"/>
    </location>
</feature>
<dbReference type="UniPathway" id="UPA00223">
    <property type="reaction ID" value="UER01007"/>
</dbReference>
<proteinExistence type="inferred from homology"/>
<keyword evidence="3 4" id="KW-0456">Lyase</keyword>
<dbReference type="OrthoDB" id="9802809at2"/>
<dbReference type="GO" id="GO:0005737">
    <property type="term" value="C:cytoplasm"/>
    <property type="evidence" value="ECO:0007669"/>
    <property type="project" value="UniProtKB-SubCell"/>
</dbReference>
<comment type="similarity">
    <text evidence="2 4">Belongs to the class-II fumarase/aspartase family. Fumarase subfamily.</text>
</comment>
<gene>
    <name evidence="4 8" type="primary">fumC</name>
    <name evidence="8" type="ORF">ET989_07185</name>
</gene>
<sequence>MRTEKDSMGTIEVPDDAYWGAQTQRSIGNFDIGRDTFVWGRPMVRALGVLKKAAAQANGELGELPSDVADLIVRAADEVIAGDLDEHFPLVVFQTGSGTQSNMNANEVISNRAIELAGGERGSKEPVHPNDHVNRGQSSNDTFPTAMHIAVVSELNGRLYPPVEALRDVLAAKASAFADVVMVGRTHLQDATPVTLGQVIGGWVAQLDFALEGVRAADARARDLAIGGTAVGTGLNAHPDFGRLTAAKISAETGLEFRQADNLFAALSAHDSLVEVSGSLRTLAGALMKIANDVRWYASGPRNGIGELTIPENEPGSSIMPGKVNPTQSEAVTMVVARVFGNDVTVAFAGSQGNFQLNVFKPVMAHAVLESIRLIGDASASFNEHCVAGLEPNRERIEANLSSNLMLVTALNRHIGYDAAAAIAKDAHKTGSTLREAAIRSGKLTGEEFDAWVVPADMTHPSAG</sequence>
<reference evidence="8 9" key="1">
    <citation type="submission" date="2019-01" db="EMBL/GenBank/DDBJ databases">
        <title>Lactibacter flavus gen. nov., sp. nov., a novel bacterium of the family Propionibacteriaceae isolated from raw milk and dairy products.</title>
        <authorList>
            <person name="Huptas C."/>
            <person name="Wenning M."/>
            <person name="Breitenwieser F."/>
            <person name="Doll E."/>
            <person name="Von Neubeck M."/>
            <person name="Busse H.-J."/>
            <person name="Scherer S."/>
        </authorList>
    </citation>
    <scope>NUCLEOTIDE SEQUENCE [LARGE SCALE GENOMIC DNA]</scope>
    <source>
        <strain evidence="8 9">KCTC 33808</strain>
    </source>
</reference>
<dbReference type="InterPro" id="IPR005677">
    <property type="entry name" value="Fum_hydII"/>
</dbReference>
<dbReference type="GO" id="GO:0006099">
    <property type="term" value="P:tricarboxylic acid cycle"/>
    <property type="evidence" value="ECO:0007669"/>
    <property type="project" value="UniProtKB-UniRule"/>
</dbReference>
<feature type="binding site" evidence="4">
    <location>
        <position position="186"/>
    </location>
    <ligand>
        <name>substrate</name>
    </ligand>
</feature>
<feature type="binding site" evidence="4">
    <location>
        <position position="318"/>
    </location>
    <ligand>
        <name>substrate</name>
    </ligand>
</feature>
<dbReference type="Gene3D" id="1.10.275.10">
    <property type="entry name" value="Fumarase/aspartase (N-terminal domain)"/>
    <property type="match status" value="1"/>
</dbReference>
<dbReference type="GO" id="GO:0006106">
    <property type="term" value="P:fumarate metabolic process"/>
    <property type="evidence" value="ECO:0007669"/>
    <property type="project" value="InterPro"/>
</dbReference>
<dbReference type="FunFam" id="1.10.275.10:FF:000001">
    <property type="entry name" value="Fumarate hydratase, mitochondrial"/>
    <property type="match status" value="1"/>
</dbReference>
<dbReference type="InterPro" id="IPR022761">
    <property type="entry name" value="Fumarate_lyase_N"/>
</dbReference>
<feature type="compositionally biased region" description="Basic and acidic residues" evidence="5">
    <location>
        <begin position="121"/>
        <end position="134"/>
    </location>
</feature>
<feature type="active site" evidence="4">
    <location>
        <position position="317"/>
    </location>
</feature>
<keyword evidence="9" id="KW-1185">Reference proteome</keyword>
<feature type="domain" description="Fumarate lyase N-terminal" evidence="6">
    <location>
        <begin position="9"/>
        <end position="341"/>
    </location>
</feature>
<comment type="caution">
    <text evidence="8">The sequence shown here is derived from an EMBL/GenBank/DDBJ whole genome shotgun (WGS) entry which is preliminary data.</text>
</comment>
<evidence type="ECO:0000313" key="8">
    <source>
        <dbReference type="EMBL" id="TBT84959.1"/>
    </source>
</evidence>
<feature type="binding site" evidence="4">
    <location>
        <begin position="138"/>
        <end position="140"/>
    </location>
    <ligand>
        <name>substrate</name>
    </ligand>
</feature>
<evidence type="ECO:0000256" key="1">
    <source>
        <dbReference type="ARBA" id="ARBA00001494"/>
    </source>
</evidence>
<dbReference type="HAMAP" id="MF_00743">
    <property type="entry name" value="FumaraseC"/>
    <property type="match status" value="1"/>
</dbReference>
<feature type="binding site" evidence="4">
    <location>
        <begin position="97"/>
        <end position="99"/>
    </location>
    <ligand>
        <name>substrate</name>
    </ligand>
</feature>
<dbReference type="NCBIfam" id="TIGR00979">
    <property type="entry name" value="fumC_II"/>
    <property type="match status" value="1"/>
</dbReference>
<evidence type="ECO:0000256" key="4">
    <source>
        <dbReference type="HAMAP-Rule" id="MF_00743"/>
    </source>
</evidence>
<dbReference type="PRINTS" id="PR00149">
    <property type="entry name" value="FUMRATELYASE"/>
</dbReference>
<feature type="active site" description="Proton donor/acceptor" evidence="4">
    <location>
        <position position="187"/>
    </location>
</feature>
<evidence type="ECO:0000313" key="9">
    <source>
        <dbReference type="Proteomes" id="UP000292373"/>
    </source>
</evidence>
<dbReference type="InterPro" id="IPR020557">
    <property type="entry name" value="Fumarate_lyase_CS"/>
</dbReference>
<dbReference type="Pfam" id="PF10415">
    <property type="entry name" value="FumaraseC_C"/>
    <property type="match status" value="1"/>
</dbReference>
<comment type="subcellular location">
    <subcellularLocation>
        <location evidence="4">Cytoplasm</location>
    </subcellularLocation>
</comment>